<dbReference type="SMART" id="SM00563">
    <property type="entry name" value="PlsC"/>
    <property type="match status" value="1"/>
</dbReference>
<name>A0A0D6PIM1_9PROT</name>
<dbReference type="Pfam" id="PF01553">
    <property type="entry name" value="Acyltransferase"/>
    <property type="match status" value="1"/>
</dbReference>
<evidence type="ECO:0000256" key="5">
    <source>
        <dbReference type="ARBA" id="ARBA00023315"/>
    </source>
</evidence>
<comment type="pathway">
    <text evidence="1">Lipid metabolism.</text>
</comment>
<organism evidence="7 8">
    <name type="scientific">Acidocella aminolytica 101 = DSM 11237</name>
    <dbReference type="NCBI Taxonomy" id="1120923"/>
    <lineage>
        <taxon>Bacteria</taxon>
        <taxon>Pseudomonadati</taxon>
        <taxon>Pseudomonadota</taxon>
        <taxon>Alphaproteobacteria</taxon>
        <taxon>Acetobacterales</taxon>
        <taxon>Acidocellaceae</taxon>
        <taxon>Acidocella</taxon>
    </lineage>
</organism>
<dbReference type="PANTHER" id="PTHR10434">
    <property type="entry name" value="1-ACYL-SN-GLYCEROL-3-PHOSPHATE ACYLTRANSFERASE"/>
    <property type="match status" value="1"/>
</dbReference>
<keyword evidence="3 7" id="KW-0808">Transferase</keyword>
<reference evidence="7 8" key="1">
    <citation type="submission" date="2012-11" db="EMBL/GenBank/DDBJ databases">
        <title>Whole genome sequence of Acidocella aminolytica 101 = DSM 11237.</title>
        <authorList>
            <person name="Azuma Y."/>
            <person name="Higashiura N."/>
            <person name="Hirakawa H."/>
            <person name="Matsushita K."/>
        </authorList>
    </citation>
    <scope>NUCLEOTIDE SEQUENCE [LARGE SCALE GENOMIC DNA]</scope>
    <source>
        <strain evidence="8">101 / DSM 11237</strain>
    </source>
</reference>
<evidence type="ECO:0000256" key="4">
    <source>
        <dbReference type="ARBA" id="ARBA00023098"/>
    </source>
</evidence>
<dbReference type="EMBL" id="BANC01000087">
    <property type="protein sequence ID" value="GAN81221.1"/>
    <property type="molecule type" value="Genomic_DNA"/>
</dbReference>
<dbReference type="Proteomes" id="UP000032668">
    <property type="component" value="Unassembled WGS sequence"/>
</dbReference>
<sequence>MRLVAVLLWTIPAACLQAVLLLLPGGGKAWFARVYWRGVARIIGMRRRVIGPCSPHRPTLFIANHCSWLDIVALGATLPGCFVAKAEIGQWPGVSIVAKLGRTIFVSRSRETVAREQRLLAARLGGGDNVILFPEGTTSDGNRVLPFSSAFFTLAFGEAQPWVQSVTVVYDELEGQPVRRFDRPLVAWYGDMDLAPHLKPLLHRRGVRATIMFGEPLPPGSFANRKALSLMMEQTISANAARLRQGRDAPQT</sequence>
<keyword evidence="8" id="KW-1185">Reference proteome</keyword>
<dbReference type="GO" id="GO:0006654">
    <property type="term" value="P:phosphatidic acid biosynthetic process"/>
    <property type="evidence" value="ECO:0007669"/>
    <property type="project" value="TreeGrafter"/>
</dbReference>
<dbReference type="GO" id="GO:0003841">
    <property type="term" value="F:1-acylglycerol-3-phosphate O-acyltransferase activity"/>
    <property type="evidence" value="ECO:0007669"/>
    <property type="project" value="TreeGrafter"/>
</dbReference>
<dbReference type="STRING" id="1120923.SAMN02746095_01401"/>
<dbReference type="AlphaFoldDB" id="A0A0D6PIM1"/>
<dbReference type="InterPro" id="IPR002123">
    <property type="entry name" value="Plipid/glycerol_acylTrfase"/>
</dbReference>
<evidence type="ECO:0000313" key="8">
    <source>
        <dbReference type="Proteomes" id="UP000032668"/>
    </source>
</evidence>
<comment type="caution">
    <text evidence="7">The sequence shown here is derived from an EMBL/GenBank/DDBJ whole genome shotgun (WGS) entry which is preliminary data.</text>
</comment>
<dbReference type="SUPFAM" id="SSF69593">
    <property type="entry name" value="Glycerol-3-phosphate (1)-acyltransferase"/>
    <property type="match status" value="1"/>
</dbReference>
<dbReference type="CDD" id="cd07989">
    <property type="entry name" value="LPLAT_AGPAT-like"/>
    <property type="match status" value="1"/>
</dbReference>
<protein>
    <submittedName>
        <fullName evidence="7">1-acyl-sn-glycerol-3-phosphate acyltransferase</fullName>
    </submittedName>
</protein>
<evidence type="ECO:0000256" key="1">
    <source>
        <dbReference type="ARBA" id="ARBA00005189"/>
    </source>
</evidence>
<keyword evidence="4" id="KW-0443">Lipid metabolism</keyword>
<dbReference type="RefSeq" id="WP_241869423.1">
    <property type="nucleotide sequence ID" value="NZ_BANC01000087.1"/>
</dbReference>
<evidence type="ECO:0000313" key="7">
    <source>
        <dbReference type="EMBL" id="GAN81221.1"/>
    </source>
</evidence>
<dbReference type="PANTHER" id="PTHR10434:SF64">
    <property type="entry name" value="1-ACYL-SN-GLYCEROL-3-PHOSPHATE ACYLTRANSFERASE-RELATED"/>
    <property type="match status" value="1"/>
</dbReference>
<keyword evidence="2" id="KW-0444">Lipid biosynthesis</keyword>
<gene>
    <name evidence="7" type="ORF">Aam_089_014</name>
</gene>
<evidence type="ECO:0000256" key="3">
    <source>
        <dbReference type="ARBA" id="ARBA00022679"/>
    </source>
</evidence>
<accession>A0A0D6PIM1</accession>
<evidence type="ECO:0000259" key="6">
    <source>
        <dbReference type="SMART" id="SM00563"/>
    </source>
</evidence>
<evidence type="ECO:0000256" key="2">
    <source>
        <dbReference type="ARBA" id="ARBA00022516"/>
    </source>
</evidence>
<proteinExistence type="predicted"/>
<feature type="domain" description="Phospholipid/glycerol acyltransferase" evidence="6">
    <location>
        <begin position="59"/>
        <end position="171"/>
    </location>
</feature>
<keyword evidence="5 7" id="KW-0012">Acyltransferase</keyword>